<dbReference type="CDD" id="cd06714">
    <property type="entry name" value="PDZ_RIM-like"/>
    <property type="match status" value="1"/>
</dbReference>
<dbReference type="InterPro" id="IPR001841">
    <property type="entry name" value="Znf_RING"/>
</dbReference>
<dbReference type="SUPFAM" id="SSF57903">
    <property type="entry name" value="FYVE/PHD zinc finger"/>
    <property type="match status" value="1"/>
</dbReference>
<dbReference type="Pfam" id="PF00595">
    <property type="entry name" value="PDZ"/>
    <property type="match status" value="1"/>
</dbReference>
<comment type="subcellular location">
    <subcellularLocation>
        <location evidence="4">Synapse</location>
    </subcellularLocation>
</comment>
<evidence type="ECO:0000313" key="10">
    <source>
        <dbReference type="EMBL" id="CAG6614413.1"/>
    </source>
</evidence>
<feature type="compositionally biased region" description="Polar residues" evidence="6">
    <location>
        <begin position="73"/>
        <end position="88"/>
    </location>
</feature>
<dbReference type="FunFam" id="2.60.40.150:FF:000202">
    <property type="entry name" value="Uncharacterized protein, isoform B"/>
    <property type="match status" value="1"/>
</dbReference>
<dbReference type="InterPro" id="IPR035892">
    <property type="entry name" value="C2_domain_sf"/>
</dbReference>
<name>A0A8D8LT44_9HEMI</name>
<dbReference type="GO" id="GO:0042391">
    <property type="term" value="P:regulation of membrane potential"/>
    <property type="evidence" value="ECO:0007669"/>
    <property type="project" value="TreeGrafter"/>
</dbReference>
<evidence type="ECO:0000256" key="2">
    <source>
        <dbReference type="ARBA" id="ARBA00022833"/>
    </source>
</evidence>
<dbReference type="SMART" id="SM00239">
    <property type="entry name" value="C2"/>
    <property type="match status" value="2"/>
</dbReference>
<feature type="compositionally biased region" description="Low complexity" evidence="6">
    <location>
        <begin position="892"/>
        <end position="905"/>
    </location>
</feature>
<feature type="compositionally biased region" description="Low complexity" evidence="6">
    <location>
        <begin position="866"/>
        <end position="878"/>
    </location>
</feature>
<evidence type="ECO:0000256" key="1">
    <source>
        <dbReference type="ARBA" id="ARBA00022771"/>
    </source>
</evidence>
<feature type="domain" description="RING-type" evidence="8">
    <location>
        <begin position="104"/>
        <end position="152"/>
    </location>
</feature>
<dbReference type="InterPro" id="IPR036034">
    <property type="entry name" value="PDZ_sf"/>
</dbReference>
<evidence type="ECO:0000259" key="9">
    <source>
        <dbReference type="PROSITE" id="PS50106"/>
    </source>
</evidence>
<organism evidence="10">
    <name type="scientific">Cacopsylla melanoneura</name>
    <dbReference type="NCBI Taxonomy" id="428564"/>
    <lineage>
        <taxon>Eukaryota</taxon>
        <taxon>Metazoa</taxon>
        <taxon>Ecdysozoa</taxon>
        <taxon>Arthropoda</taxon>
        <taxon>Hexapoda</taxon>
        <taxon>Insecta</taxon>
        <taxon>Pterygota</taxon>
        <taxon>Neoptera</taxon>
        <taxon>Paraneoptera</taxon>
        <taxon>Hemiptera</taxon>
        <taxon>Sternorrhyncha</taxon>
        <taxon>Psylloidea</taxon>
        <taxon>Psyllidae</taxon>
        <taxon>Psyllinae</taxon>
        <taxon>Cacopsylla</taxon>
    </lineage>
</organism>
<dbReference type="GO" id="GO:0008270">
    <property type="term" value="F:zinc ion binding"/>
    <property type="evidence" value="ECO:0007669"/>
    <property type="project" value="UniProtKB-KW"/>
</dbReference>
<dbReference type="GO" id="GO:0042734">
    <property type="term" value="C:presynaptic membrane"/>
    <property type="evidence" value="ECO:0007669"/>
    <property type="project" value="TreeGrafter"/>
</dbReference>
<dbReference type="PROSITE" id="PS50089">
    <property type="entry name" value="ZF_RING_2"/>
    <property type="match status" value="1"/>
</dbReference>
<dbReference type="InterPro" id="IPR011011">
    <property type="entry name" value="Znf_FYVE_PHD"/>
</dbReference>
<dbReference type="GO" id="GO:0044325">
    <property type="term" value="F:transmembrane transporter binding"/>
    <property type="evidence" value="ECO:0007669"/>
    <property type="project" value="TreeGrafter"/>
</dbReference>
<feature type="compositionally biased region" description="Polar residues" evidence="6">
    <location>
        <begin position="347"/>
        <end position="357"/>
    </location>
</feature>
<proteinExistence type="predicted"/>
<dbReference type="GO" id="GO:0048791">
    <property type="term" value="P:calcium ion-regulated exocytosis of neurotransmitter"/>
    <property type="evidence" value="ECO:0007669"/>
    <property type="project" value="TreeGrafter"/>
</dbReference>
<dbReference type="GO" id="GO:0048167">
    <property type="term" value="P:regulation of synaptic plasticity"/>
    <property type="evidence" value="ECO:0007669"/>
    <property type="project" value="TreeGrafter"/>
</dbReference>
<evidence type="ECO:0000259" key="7">
    <source>
        <dbReference type="PROSITE" id="PS50004"/>
    </source>
</evidence>
<evidence type="ECO:0000256" key="5">
    <source>
        <dbReference type="PROSITE-ProRule" id="PRU00175"/>
    </source>
</evidence>
<keyword evidence="3" id="KW-0770">Synapse</keyword>
<keyword evidence="1 5" id="KW-0479">Metal-binding</keyword>
<dbReference type="PROSITE" id="PS50106">
    <property type="entry name" value="PDZ"/>
    <property type="match status" value="1"/>
</dbReference>
<feature type="compositionally biased region" description="Basic and acidic residues" evidence="6">
    <location>
        <begin position="834"/>
        <end position="845"/>
    </location>
</feature>
<feature type="domain" description="PDZ" evidence="9">
    <location>
        <begin position="530"/>
        <end position="621"/>
    </location>
</feature>
<evidence type="ECO:0000256" key="3">
    <source>
        <dbReference type="ARBA" id="ARBA00023018"/>
    </source>
</evidence>
<feature type="compositionally biased region" description="Low complexity" evidence="6">
    <location>
        <begin position="247"/>
        <end position="263"/>
    </location>
</feature>
<feature type="region of interest" description="Disordered" evidence="6">
    <location>
        <begin position="189"/>
        <end position="221"/>
    </location>
</feature>
<feature type="region of interest" description="Disordered" evidence="6">
    <location>
        <begin position="807"/>
        <end position="939"/>
    </location>
</feature>
<dbReference type="InterPro" id="IPR013083">
    <property type="entry name" value="Znf_RING/FYVE/PHD"/>
</dbReference>
<keyword evidence="1 5" id="KW-0863">Zinc-finger</keyword>
<dbReference type="GO" id="GO:0050806">
    <property type="term" value="P:positive regulation of synaptic transmission"/>
    <property type="evidence" value="ECO:0007669"/>
    <property type="project" value="TreeGrafter"/>
</dbReference>
<feature type="domain" description="C2" evidence="7">
    <location>
        <begin position="1021"/>
        <end position="1152"/>
    </location>
</feature>
<dbReference type="AlphaFoldDB" id="A0A8D8LT44"/>
<dbReference type="InterPro" id="IPR039032">
    <property type="entry name" value="Rim-like"/>
</dbReference>
<evidence type="ECO:0000259" key="8">
    <source>
        <dbReference type="PROSITE" id="PS50089"/>
    </source>
</evidence>
<dbReference type="Gene3D" id="3.30.40.10">
    <property type="entry name" value="Zinc/RING finger domain, C3HC4 (zinc finger)"/>
    <property type="match status" value="1"/>
</dbReference>
<reference evidence="10" key="1">
    <citation type="submission" date="2021-05" db="EMBL/GenBank/DDBJ databases">
        <authorList>
            <person name="Alioto T."/>
            <person name="Alioto T."/>
            <person name="Gomez Garrido J."/>
        </authorList>
    </citation>
    <scope>NUCLEOTIDE SEQUENCE</scope>
</reference>
<dbReference type="SMART" id="SM00228">
    <property type="entry name" value="PDZ"/>
    <property type="match status" value="1"/>
</dbReference>
<evidence type="ECO:0000256" key="6">
    <source>
        <dbReference type="SAM" id="MobiDB-lite"/>
    </source>
</evidence>
<feature type="domain" description="C2" evidence="7">
    <location>
        <begin position="677"/>
        <end position="802"/>
    </location>
</feature>
<dbReference type="Gene3D" id="2.60.40.150">
    <property type="entry name" value="C2 domain"/>
    <property type="match status" value="2"/>
</dbReference>
<dbReference type="EMBL" id="HBUF01030225">
    <property type="protein sequence ID" value="CAG6614413.1"/>
    <property type="molecule type" value="Transcribed_RNA"/>
</dbReference>
<protein>
    <submittedName>
        <fullName evidence="10">Protein piccolo</fullName>
    </submittedName>
</protein>
<dbReference type="FunFam" id="2.30.42.10:FF:000204">
    <property type="entry name" value="Fife, isoform B"/>
    <property type="match status" value="1"/>
</dbReference>
<sequence>MLPTNVMSFMKKMVTNEQVGPGGTDQGDSGTTLSKLRQTLSSSLNAAQDKVTKLNTATSRQCDIVTSLSETTLQDSSNTTAPIQNTITPPKGETGKQPGRLGNCRVCLKSFKPDDYSRVCYECHQKVCEDCASYSKLDENQDENTWRCSICRRKLQSRAQPVLSQNSTDSLLDVPVLEALQRRHSDVKIGSANSGAHPANQGLAPPRSPELRRHSDVSPASLKELEKAVLKVKSEQRGGGGLDWNQNNNSTSNNNNTNSNNNHSSHRKSSGSPGSTRVPSPSVEKRSENNNWDSRLKPTHLDADVEGDEHDDSEHKIRRGSKAGTTRRRKSRAVVTKQHSYDDEIKTNSQAQSATNPQAPPSSHELSLGSSVQFSRRASAYDVFNRDSSNPIMPPAQGRRASCRQPTTQDTDDPSLLKSSIISDPSGPTLGSGLDEERRTRRRGSQLPDIAAIKAGLHQQRAGDSILPRASISNIAPPRLGGTTDDQPPVVVAPPVLRQPSVTAGEDIKIVIHDVDYDSSFNNRQVSKRRVVLRRDVSDMAHRTRGFGMRVVGGKMGPDGRLFAYIVWTVPGGPAEKGGLQQGDKVLEWCGVGLTDRSFEEVCSIMDRTGDVAELLVEHGADLRMCDLLDEPMPGSARKNSGDALGLQLVEADGSPASPTRRKLPKTPEQLAKERQVSGRIQLQVYYNDEKNEIVVSVLAADDLATRDESCGYGNLPEAYVQLRLLPFTGDMNCMKTEIAEPATNPIWNKTVDVANVSGDQLLDKTIEVTLWDSKPDKEQVFLGETTIELQKALIDDRPVWYRLEDPRQLRGGGGANKSPRGSIQGDANNRGLQKRDTNRSMSEDRESEADLGEGLSLLHPDHAYLSGSRRGSSQSEQLEVETYQLNKDFSRSLPGSRRSSLLSGQEKNETADPDIPPATYSKSRRRSSCTPRQDPDEILRNLKAVKGELMSQKGRSMSICAESTKRLLRRGSTRKGRKESCIELSSNAPPIIAGASKHSPLDEDEDYTSLVKLGPGQIQPRGYRLVPGGYIELKIGLILTKGQLEVEVISARGIPPSDPQPDTYVKTYLRDRDNDRWIQKRKTRVVRNSTEPAYKQTLKYNGNELSDRSLLVMLWERQKGFEHNQGMGGAEIALNSVVNSKVNSTLSVGWYPLFPIHTLGSDSNDSP</sequence>
<feature type="compositionally biased region" description="Basic residues" evidence="6">
    <location>
        <begin position="316"/>
        <end position="332"/>
    </location>
</feature>
<dbReference type="PANTHER" id="PTHR12157:SF24">
    <property type="entry name" value="FIFE, ISOFORM D"/>
    <property type="match status" value="1"/>
</dbReference>
<feature type="compositionally biased region" description="Basic and acidic residues" evidence="6">
    <location>
        <begin position="283"/>
        <end position="303"/>
    </location>
</feature>
<feature type="compositionally biased region" description="Polar residues" evidence="6">
    <location>
        <begin position="270"/>
        <end position="279"/>
    </location>
</feature>
<feature type="compositionally biased region" description="Polar residues" evidence="6">
    <location>
        <begin position="820"/>
        <end position="832"/>
    </location>
</feature>
<dbReference type="PANTHER" id="PTHR12157">
    <property type="entry name" value="REGULATING SYNAPTIC MEMBRANE EXOCYTOSIS PROTEIN"/>
    <property type="match status" value="1"/>
</dbReference>
<dbReference type="Gene3D" id="2.30.42.10">
    <property type="match status" value="1"/>
</dbReference>
<evidence type="ECO:0000256" key="4">
    <source>
        <dbReference type="ARBA" id="ARBA00034103"/>
    </source>
</evidence>
<dbReference type="GO" id="GO:0031267">
    <property type="term" value="F:small GTPase binding"/>
    <property type="evidence" value="ECO:0007669"/>
    <property type="project" value="InterPro"/>
</dbReference>
<dbReference type="SUPFAM" id="SSF50156">
    <property type="entry name" value="PDZ domain-like"/>
    <property type="match status" value="1"/>
</dbReference>
<dbReference type="SUPFAM" id="SSF49562">
    <property type="entry name" value="C2 domain (Calcium/lipid-binding domain, CaLB)"/>
    <property type="match status" value="2"/>
</dbReference>
<feature type="region of interest" description="Disordered" evidence="6">
    <location>
        <begin position="73"/>
        <end position="96"/>
    </location>
</feature>
<feature type="region of interest" description="Disordered" evidence="6">
    <location>
        <begin position="234"/>
        <end position="369"/>
    </location>
</feature>
<dbReference type="GO" id="GO:0048788">
    <property type="term" value="C:cytoskeleton of presynaptic active zone"/>
    <property type="evidence" value="ECO:0007669"/>
    <property type="project" value="TreeGrafter"/>
</dbReference>
<dbReference type="InterPro" id="IPR000008">
    <property type="entry name" value="C2_dom"/>
</dbReference>
<dbReference type="Pfam" id="PF00168">
    <property type="entry name" value="C2"/>
    <property type="match status" value="2"/>
</dbReference>
<dbReference type="PROSITE" id="PS50004">
    <property type="entry name" value="C2"/>
    <property type="match status" value="2"/>
</dbReference>
<accession>A0A8D8LT44</accession>
<dbReference type="InterPro" id="IPR001478">
    <property type="entry name" value="PDZ"/>
</dbReference>
<feature type="region of interest" description="Disordered" evidence="6">
    <location>
        <begin position="383"/>
        <end position="447"/>
    </location>
</feature>
<keyword evidence="2" id="KW-0862">Zinc</keyword>